<evidence type="ECO:0000256" key="1">
    <source>
        <dbReference type="SAM" id="MobiDB-lite"/>
    </source>
</evidence>
<feature type="region of interest" description="Disordered" evidence="1">
    <location>
        <begin position="1"/>
        <end position="29"/>
    </location>
</feature>
<evidence type="ECO:0000313" key="3">
    <source>
        <dbReference type="Proteomes" id="UP001320766"/>
    </source>
</evidence>
<sequence>MTSRLFAGPPGDDVVTAVERLPEPPHDPG</sequence>
<comment type="caution">
    <text evidence="2">The sequence shown here is derived from an EMBL/GenBank/DDBJ whole genome shotgun (WGS) entry which is preliminary data.</text>
</comment>
<dbReference type="EMBL" id="JAMZEC010000001">
    <property type="protein sequence ID" value="MCP2348677.1"/>
    <property type="molecule type" value="Genomic_DNA"/>
</dbReference>
<feature type="compositionally biased region" description="Basic and acidic residues" evidence="1">
    <location>
        <begin position="20"/>
        <end position="29"/>
    </location>
</feature>
<reference evidence="2 3" key="1">
    <citation type="submission" date="2022-06" db="EMBL/GenBank/DDBJ databases">
        <title>Sequencing the genomes of 1000 actinobacteria strains.</title>
        <authorList>
            <person name="Klenk H.-P."/>
        </authorList>
    </citation>
    <scope>NUCLEOTIDE SEQUENCE [LARGE SCALE GENOMIC DNA]</scope>
    <source>
        <strain evidence="2 3">DSM 44170</strain>
    </source>
</reference>
<name>A0ABT1K3U5_9ACTN</name>
<accession>A0ABT1K3U5</accession>
<proteinExistence type="predicted"/>
<evidence type="ECO:0000313" key="2">
    <source>
        <dbReference type="EMBL" id="MCP2348677.1"/>
    </source>
</evidence>
<gene>
    <name evidence="2" type="ORF">HD595_004799</name>
</gene>
<dbReference type="Proteomes" id="UP001320766">
    <property type="component" value="Unassembled WGS sequence"/>
</dbReference>
<protein>
    <submittedName>
        <fullName evidence="2">Uncharacterized protein</fullName>
    </submittedName>
</protein>
<organism evidence="2 3">
    <name type="scientific">Nonomuraea roseoviolacea subsp. carminata</name>
    <dbReference type="NCBI Taxonomy" id="160689"/>
    <lineage>
        <taxon>Bacteria</taxon>
        <taxon>Bacillati</taxon>
        <taxon>Actinomycetota</taxon>
        <taxon>Actinomycetes</taxon>
        <taxon>Streptosporangiales</taxon>
        <taxon>Streptosporangiaceae</taxon>
        <taxon>Nonomuraea</taxon>
    </lineage>
</organism>
<keyword evidence="3" id="KW-1185">Reference proteome</keyword>